<accession>A0ABD0YHW3</accession>
<evidence type="ECO:0000313" key="2">
    <source>
        <dbReference type="EMBL" id="KAL1130776.1"/>
    </source>
</evidence>
<dbReference type="EMBL" id="JBFDAA010000007">
    <property type="protein sequence ID" value="KAL1130776.1"/>
    <property type="molecule type" value="Genomic_DNA"/>
</dbReference>
<name>A0ABD0YHW3_9HEMI</name>
<proteinExistence type="predicted"/>
<comment type="caution">
    <text evidence="2">The sequence shown here is derived from an EMBL/GenBank/DDBJ whole genome shotgun (WGS) entry which is preliminary data.</text>
</comment>
<keyword evidence="3" id="KW-1185">Reference proteome</keyword>
<evidence type="ECO:0000256" key="1">
    <source>
        <dbReference type="SAM" id="MobiDB-lite"/>
    </source>
</evidence>
<dbReference type="AlphaFoldDB" id="A0ABD0YHW3"/>
<reference evidence="2 3" key="1">
    <citation type="submission" date="2024-07" db="EMBL/GenBank/DDBJ databases">
        <title>Chromosome-level genome assembly of the water stick insect Ranatra chinensis (Heteroptera: Nepidae).</title>
        <authorList>
            <person name="Liu X."/>
        </authorList>
    </citation>
    <scope>NUCLEOTIDE SEQUENCE [LARGE SCALE GENOMIC DNA]</scope>
    <source>
        <strain evidence="2">Cailab_2021Rc</strain>
        <tissue evidence="2">Muscle</tissue>
    </source>
</reference>
<evidence type="ECO:0000313" key="3">
    <source>
        <dbReference type="Proteomes" id="UP001558652"/>
    </source>
</evidence>
<feature type="region of interest" description="Disordered" evidence="1">
    <location>
        <begin position="89"/>
        <end position="129"/>
    </location>
</feature>
<organism evidence="2 3">
    <name type="scientific">Ranatra chinensis</name>
    <dbReference type="NCBI Taxonomy" id="642074"/>
    <lineage>
        <taxon>Eukaryota</taxon>
        <taxon>Metazoa</taxon>
        <taxon>Ecdysozoa</taxon>
        <taxon>Arthropoda</taxon>
        <taxon>Hexapoda</taxon>
        <taxon>Insecta</taxon>
        <taxon>Pterygota</taxon>
        <taxon>Neoptera</taxon>
        <taxon>Paraneoptera</taxon>
        <taxon>Hemiptera</taxon>
        <taxon>Heteroptera</taxon>
        <taxon>Panheteroptera</taxon>
        <taxon>Nepomorpha</taxon>
        <taxon>Nepidae</taxon>
        <taxon>Ranatrinae</taxon>
        <taxon>Ranatra</taxon>
    </lineage>
</organism>
<protein>
    <submittedName>
        <fullName evidence="2">Uncharacterized protein</fullName>
    </submittedName>
</protein>
<dbReference type="Proteomes" id="UP001558652">
    <property type="component" value="Unassembled WGS sequence"/>
</dbReference>
<gene>
    <name evidence="2" type="ORF">AAG570_012017</name>
</gene>
<sequence>MAKTADPGLHLYRELEGDPIQKVFLEGANDLADEDVPSAGERTARFGWWWEPVTVTRVATAPALARTDPSQVVTFSVRGCRPTVMPFNLPPCPTKSLPEEQPPQTSTVPGSEKPVGDDDPGITDSQNDV</sequence>